<dbReference type="EMBL" id="DWUX01000216">
    <property type="protein sequence ID" value="HJD40816.1"/>
    <property type="molecule type" value="Genomic_DNA"/>
</dbReference>
<reference evidence="1" key="2">
    <citation type="submission" date="2021-04" db="EMBL/GenBank/DDBJ databases">
        <authorList>
            <person name="Gilroy R."/>
        </authorList>
    </citation>
    <scope>NUCLEOTIDE SEQUENCE</scope>
    <source>
        <strain evidence="1">ChiW19-6364</strain>
    </source>
</reference>
<accession>A0A9D2U4H0</accession>
<sequence length="89" mass="10498">MRENVRCEIYCQKGKSFYPEITLNTEGREEEGLYVEMAEHMTKDCCLGEICLRIQNTSNMENFNLRAGRPVKIYLPMEQPEKMNCHVYV</sequence>
<comment type="caution">
    <text evidence="1">The sequence shown here is derived from an EMBL/GenBank/DDBJ whole genome shotgun (WGS) entry which is preliminary data.</text>
</comment>
<proteinExistence type="predicted"/>
<dbReference type="AlphaFoldDB" id="A0A9D2U4H0"/>
<protein>
    <submittedName>
        <fullName evidence="1">Uncharacterized protein</fullName>
    </submittedName>
</protein>
<name>A0A9D2U4H0_9FIRM</name>
<dbReference type="Proteomes" id="UP000823850">
    <property type="component" value="Unassembled WGS sequence"/>
</dbReference>
<reference evidence="1" key="1">
    <citation type="journal article" date="2021" name="PeerJ">
        <title>Extensive microbial diversity within the chicken gut microbiome revealed by metagenomics and culture.</title>
        <authorList>
            <person name="Gilroy R."/>
            <person name="Ravi A."/>
            <person name="Getino M."/>
            <person name="Pursley I."/>
            <person name="Horton D.L."/>
            <person name="Alikhan N.F."/>
            <person name="Baker D."/>
            <person name="Gharbi K."/>
            <person name="Hall N."/>
            <person name="Watson M."/>
            <person name="Adriaenssens E.M."/>
            <person name="Foster-Nyarko E."/>
            <person name="Jarju S."/>
            <person name="Secka A."/>
            <person name="Antonio M."/>
            <person name="Oren A."/>
            <person name="Chaudhuri R.R."/>
            <person name="La Ragione R."/>
            <person name="Hildebrand F."/>
            <person name="Pallen M.J."/>
        </authorList>
    </citation>
    <scope>NUCLEOTIDE SEQUENCE</scope>
    <source>
        <strain evidence="1">ChiW19-6364</strain>
    </source>
</reference>
<organism evidence="1 2">
    <name type="scientific">Candidatus Blautia stercoripullorum</name>
    <dbReference type="NCBI Taxonomy" id="2838502"/>
    <lineage>
        <taxon>Bacteria</taxon>
        <taxon>Bacillati</taxon>
        <taxon>Bacillota</taxon>
        <taxon>Clostridia</taxon>
        <taxon>Lachnospirales</taxon>
        <taxon>Lachnospiraceae</taxon>
        <taxon>Blautia</taxon>
    </lineage>
</organism>
<evidence type="ECO:0000313" key="2">
    <source>
        <dbReference type="Proteomes" id="UP000823850"/>
    </source>
</evidence>
<evidence type="ECO:0000313" key="1">
    <source>
        <dbReference type="EMBL" id="HJD40816.1"/>
    </source>
</evidence>
<gene>
    <name evidence="1" type="ORF">H9913_12420</name>
</gene>